<feature type="domain" description="MmeI-like helicase spacer" evidence="6">
    <location>
        <begin position="187"/>
        <end position="261"/>
    </location>
</feature>
<evidence type="ECO:0000313" key="9">
    <source>
        <dbReference type="EMBL" id="BCT78277.1"/>
    </source>
</evidence>
<dbReference type="InterPro" id="IPR046819">
    <property type="entry name" value="MmeI_hel"/>
</dbReference>
<evidence type="ECO:0000259" key="5">
    <source>
        <dbReference type="Pfam" id="PF20464"/>
    </source>
</evidence>
<name>A0ABM7Q129_SINCY</name>
<proteinExistence type="predicted"/>
<dbReference type="Pfam" id="PF20466">
    <property type="entry name" value="MmeI_TRD"/>
    <property type="match status" value="1"/>
</dbReference>
<comment type="catalytic activity">
    <reaction evidence="4">
        <text>a 2'-deoxyadenosine in DNA + S-adenosyl-L-methionine = an N(6)-methyl-2'-deoxyadenosine in DNA + S-adenosyl-L-homocysteine + H(+)</text>
        <dbReference type="Rhea" id="RHEA:15197"/>
        <dbReference type="Rhea" id="RHEA-COMP:12418"/>
        <dbReference type="Rhea" id="RHEA-COMP:12419"/>
        <dbReference type="ChEBI" id="CHEBI:15378"/>
        <dbReference type="ChEBI" id="CHEBI:57856"/>
        <dbReference type="ChEBI" id="CHEBI:59789"/>
        <dbReference type="ChEBI" id="CHEBI:90615"/>
        <dbReference type="ChEBI" id="CHEBI:90616"/>
        <dbReference type="EC" id="2.1.1.72"/>
    </reaction>
</comment>
<sequence length="915" mass="102612">MRSGEEIRAALVKFAAKWGDYDGSEKAEAQTFLNELFAAYGTDRLGAGARFEDFKTSAGFMDLHWPGNLIVEMKAPGVPVASARDQVERYWRESADDDADVPAARWVLICNFGSFELWEPGRFPAKPRYSFTLKELPDRYDALLFMADSAVEPIFIEHHRHLSREAAKLVADLYHSLLDRAAAPVNEVQRFVLQSVWCLYAEDLLMLEDYPMQNLVARLRANPNLNPAAEFQFFFTVLNQKGNHNRTGHYSGTRYVNGDLFSSASGIALNQVELKLLASAAEFDWRQVDPTIFGSLLEGVLGPERRSALGAHYTHEADIMKVVTPTIIRPWRKKIDAVGSPQAGVFLLHELCAFTILDPACGCGNFLYVAYREMRALESELKAKIKEVSHQKGLPVPAGDLPYYPLRNLYGLEIEPVAVLISRLTLWMGQRQMIDRFGLAEDPLPLVDMSSIKHADSLQIQWPEVDAIIGNPPFLGSQFIRSRLGDDYADWLAKRFKVGIKDLVTYWFRIAQDHLKPGQRAGLVATNSVSQNRARSASLDYIVSTGGVITDAVSSQKWPGDAKVHVSIVNWIKKPADAITECSLDGSEVPAISSSLTSLDPHEWTPAILAANKARCFQGPIPVGAGFIVSDGEARRMLEQDPKNEDVVRPYLNGEDIAERPDQSPSRWIIDFGLRTLEEARHYAAPLDIVRSRVRPARESNNRKLYRDVWWLFGENRPGMRRALSGLDQFISGAAQGKRLIVAFQDARVCPSNLTNVFAFDDEYSMGVLLSRTHEIWAWHQSSTLKGDLRYTPTSVFATFPWPDPVTPAQRERVAALSRAVVGRRQEICLREGFGLTKLYNLVDDGAYADLKKLHRQLDEAVAECYGWPRSAAQDSDEIARRLTQLNREISEGTRTYAPFSHDSQQLLEGSAHES</sequence>
<evidence type="ECO:0000259" key="8">
    <source>
        <dbReference type="Pfam" id="PF20473"/>
    </source>
</evidence>
<dbReference type="InterPro" id="IPR050953">
    <property type="entry name" value="N4_N6_ade-DNA_methylase"/>
</dbReference>
<dbReference type="EC" id="2.1.1.72" evidence="1"/>
<dbReference type="InterPro" id="IPR029063">
    <property type="entry name" value="SAM-dependent_MTases_sf"/>
</dbReference>
<evidence type="ECO:0000259" key="7">
    <source>
        <dbReference type="Pfam" id="PF20466"/>
    </source>
</evidence>
<evidence type="ECO:0000256" key="4">
    <source>
        <dbReference type="ARBA" id="ARBA00047942"/>
    </source>
</evidence>
<protein>
    <recommendedName>
        <fullName evidence="1">site-specific DNA-methyltransferase (adenine-specific)</fullName>
        <ecNumber evidence="1">2.1.1.72</ecNumber>
    </recommendedName>
</protein>
<dbReference type="Pfam" id="PF20465">
    <property type="entry name" value="MmeI_hel"/>
    <property type="match status" value="1"/>
</dbReference>
<dbReference type="PANTHER" id="PTHR33841:SF1">
    <property type="entry name" value="DNA METHYLTRANSFERASE A"/>
    <property type="match status" value="1"/>
</dbReference>
<dbReference type="Pfam" id="PF20473">
    <property type="entry name" value="MmeI_Mtase"/>
    <property type="match status" value="1"/>
</dbReference>
<dbReference type="GO" id="GO:0008168">
    <property type="term" value="F:methyltransferase activity"/>
    <property type="evidence" value="ECO:0007669"/>
    <property type="project" value="UniProtKB-KW"/>
</dbReference>
<accession>A0ABM7Q129</accession>
<dbReference type="EMBL" id="AP024525">
    <property type="protein sequence ID" value="BCT78277.1"/>
    <property type="molecule type" value="Genomic_DNA"/>
</dbReference>
<keyword evidence="2 9" id="KW-0489">Methyltransferase</keyword>
<dbReference type="InterPro" id="IPR046816">
    <property type="entry name" value="MmeI_Mtase"/>
</dbReference>
<dbReference type="SUPFAM" id="SSF53335">
    <property type="entry name" value="S-adenosyl-L-methionine-dependent methyltransferases"/>
    <property type="match status" value="1"/>
</dbReference>
<dbReference type="InterPro" id="IPR002052">
    <property type="entry name" value="DNA_methylase_N6_adenine_CS"/>
</dbReference>
<dbReference type="Proteomes" id="UP001319861">
    <property type="component" value="Chromosome"/>
</dbReference>
<evidence type="ECO:0000256" key="2">
    <source>
        <dbReference type="ARBA" id="ARBA00022603"/>
    </source>
</evidence>
<dbReference type="GO" id="GO:0032259">
    <property type="term" value="P:methylation"/>
    <property type="evidence" value="ECO:0007669"/>
    <property type="project" value="UniProtKB-KW"/>
</dbReference>
<feature type="domain" description="MmeI-like N-terminal" evidence="5">
    <location>
        <begin position="11"/>
        <end position="179"/>
    </location>
</feature>
<dbReference type="PANTHER" id="PTHR33841">
    <property type="entry name" value="DNA METHYLTRANSFERASE YEEA-RELATED"/>
    <property type="match status" value="1"/>
</dbReference>
<dbReference type="PRINTS" id="PR00507">
    <property type="entry name" value="N12N6MTFRASE"/>
</dbReference>
<dbReference type="Gene3D" id="3.40.50.150">
    <property type="entry name" value="Vaccinia Virus protein VP39"/>
    <property type="match status" value="1"/>
</dbReference>
<evidence type="ECO:0000313" key="10">
    <source>
        <dbReference type="Proteomes" id="UP001319861"/>
    </source>
</evidence>
<evidence type="ECO:0000256" key="1">
    <source>
        <dbReference type="ARBA" id="ARBA00011900"/>
    </source>
</evidence>
<feature type="domain" description="MmeI-like DNA-methyltransferase" evidence="8">
    <location>
        <begin position="347"/>
        <end position="571"/>
    </location>
</feature>
<gene>
    <name evidence="9" type="ORF">SCMU_41190</name>
</gene>
<keyword evidence="3" id="KW-0808">Transferase</keyword>
<dbReference type="InterPro" id="IPR046820">
    <property type="entry name" value="MmeI_TRD"/>
</dbReference>
<dbReference type="RefSeq" id="WP_229230896.1">
    <property type="nucleotide sequence ID" value="NZ_AP024525.1"/>
</dbReference>
<organism evidence="9 10">
    <name type="scientific">Sinomonas cyclohexanicum</name>
    <name type="common">Corynebacterium cyclohexanicum</name>
    <dbReference type="NCBI Taxonomy" id="322009"/>
    <lineage>
        <taxon>Bacteria</taxon>
        <taxon>Bacillati</taxon>
        <taxon>Actinomycetota</taxon>
        <taxon>Actinomycetes</taxon>
        <taxon>Micrococcales</taxon>
        <taxon>Micrococcaceae</taxon>
        <taxon>Sinomonas</taxon>
    </lineage>
</organism>
<feature type="domain" description="MmeI-like target recognition" evidence="7">
    <location>
        <begin position="625"/>
        <end position="804"/>
    </location>
</feature>
<keyword evidence="10" id="KW-1185">Reference proteome</keyword>
<evidence type="ECO:0000256" key="3">
    <source>
        <dbReference type="ARBA" id="ARBA00022679"/>
    </source>
</evidence>
<evidence type="ECO:0000259" key="6">
    <source>
        <dbReference type="Pfam" id="PF20465"/>
    </source>
</evidence>
<dbReference type="InterPro" id="IPR046817">
    <property type="entry name" value="MmeI_N"/>
</dbReference>
<dbReference type="Pfam" id="PF20464">
    <property type="entry name" value="MmeI_N"/>
    <property type="match status" value="1"/>
</dbReference>
<dbReference type="PROSITE" id="PS00092">
    <property type="entry name" value="N6_MTASE"/>
    <property type="match status" value="1"/>
</dbReference>
<reference evidence="9 10" key="1">
    <citation type="journal article" date="2021" name="J. Biosci. Bioeng.">
        <title>Identification and characterization of a chc gene cluster responsible for the aromatization pathway of cyclohexanecarboxylate degradation in Sinomonas cyclohexanicum ATCC 51369.</title>
        <authorList>
            <person name="Yamamoto T."/>
            <person name="Hasegawa Y."/>
            <person name="Lau P.C.K."/>
            <person name="Iwaki H."/>
        </authorList>
    </citation>
    <scope>NUCLEOTIDE SEQUENCE [LARGE SCALE GENOMIC DNA]</scope>
    <source>
        <strain evidence="9 10">ATCC 51369</strain>
    </source>
</reference>